<name>A0A6J5LJZ1_9CAUD</name>
<dbReference type="EMBL" id="LR796249">
    <property type="protein sequence ID" value="CAB4131575.1"/>
    <property type="molecule type" value="Genomic_DNA"/>
</dbReference>
<reference evidence="3" key="1">
    <citation type="submission" date="2020-04" db="EMBL/GenBank/DDBJ databases">
        <authorList>
            <person name="Chiriac C."/>
            <person name="Salcher M."/>
            <person name="Ghai R."/>
            <person name="Kavagutti S V."/>
        </authorList>
    </citation>
    <scope>NUCLEOTIDE SEQUENCE</scope>
</reference>
<proteinExistence type="predicted"/>
<evidence type="ECO:0000313" key="3">
    <source>
        <dbReference type="EMBL" id="CAB4134874.1"/>
    </source>
</evidence>
<keyword evidence="1" id="KW-0175">Coiled coil</keyword>
<evidence type="ECO:0000313" key="2">
    <source>
        <dbReference type="EMBL" id="CAB4131575.1"/>
    </source>
</evidence>
<organism evidence="3">
    <name type="scientific">uncultured Caudovirales phage</name>
    <dbReference type="NCBI Taxonomy" id="2100421"/>
    <lineage>
        <taxon>Viruses</taxon>
        <taxon>Duplodnaviria</taxon>
        <taxon>Heunggongvirae</taxon>
        <taxon>Uroviricota</taxon>
        <taxon>Caudoviricetes</taxon>
        <taxon>Peduoviridae</taxon>
        <taxon>Maltschvirus</taxon>
        <taxon>Maltschvirus maltsch</taxon>
    </lineage>
</organism>
<feature type="coiled-coil region" evidence="1">
    <location>
        <begin position="4"/>
        <end position="70"/>
    </location>
</feature>
<sequence>MKLNKKQTNAVNKINEQLRALRKKLAEEVAKEKEAIAELRKLRKTAYPQMDEIEKQCELATKKLDEEACAQITKLKKPIEAVEKKEEKAHSNVYQLRLKVEDLLTDRDACYSIRYCSHCGQSK</sequence>
<protein>
    <submittedName>
        <fullName evidence="3">Uncharacterized protein</fullName>
    </submittedName>
</protein>
<accession>A0A6J5LJZ1</accession>
<gene>
    <name evidence="2" type="ORF">UFOVP127_161</name>
    <name evidence="3" type="ORF">UFOVP276_24</name>
</gene>
<evidence type="ECO:0000256" key="1">
    <source>
        <dbReference type="SAM" id="Coils"/>
    </source>
</evidence>
<dbReference type="EMBL" id="LR796294">
    <property type="protein sequence ID" value="CAB4134874.1"/>
    <property type="molecule type" value="Genomic_DNA"/>
</dbReference>